<feature type="region of interest" description="Disordered" evidence="6">
    <location>
        <begin position="831"/>
        <end position="851"/>
    </location>
</feature>
<organism>
    <name type="scientific">Pediculus humanus subsp. corporis</name>
    <name type="common">Body louse</name>
    <dbReference type="NCBI Taxonomy" id="121224"/>
    <lineage>
        <taxon>Eukaryota</taxon>
        <taxon>Metazoa</taxon>
        <taxon>Ecdysozoa</taxon>
        <taxon>Arthropoda</taxon>
        <taxon>Hexapoda</taxon>
        <taxon>Insecta</taxon>
        <taxon>Pterygota</taxon>
        <taxon>Neoptera</taxon>
        <taxon>Paraneoptera</taxon>
        <taxon>Psocodea</taxon>
        <taxon>Troctomorpha</taxon>
        <taxon>Phthiraptera</taxon>
        <taxon>Anoplura</taxon>
        <taxon>Pediculidae</taxon>
        <taxon>Pediculus</taxon>
    </lineage>
</organism>
<comment type="subcellular location">
    <subcellularLocation>
        <location evidence="1">Membrane</location>
        <topology evidence="1">Multi-pass membrane protein</topology>
    </subcellularLocation>
</comment>
<feature type="transmembrane region" description="Helical" evidence="7">
    <location>
        <begin position="309"/>
        <end position="333"/>
    </location>
</feature>
<dbReference type="KEGG" id="phu:Phum_PHUM328120"/>
<dbReference type="HOGENOM" id="CLU_013958_0_1_1"/>
<sequence length="851" mass="98202">MESSSSLIEERADEIIRHLEQNQPLLENNLMSNNDRMESLRVMTESLTIKRSIKKKLNSSISCDKKAISFSKRLKYKISFFFNKILNSIKNFLKNFELWYSSLKVIEGHFGSSVASYFKFLRKFLFFIMIPQLLFRFTQYVNIDNNNLTQNINESFSVRNERVKSLAIIMVRSDPYKDNGEFRLGNIFTGEGFLANTILFYGYYTNSSLKLFEGYNFNIPASYFFTSAVSYVLIFLFLFISVAVSYRKCYIETSGGINNTFSNKIFCSWDFGIATRQAAELKSKSIYIEIKELLDEVTQPKRKKSCSHAFYTTAVSLSLNGILLFLLGVGGMYSWTYLDQQMTTADTATTMMMWLLLTIVIAVAPVIFSLIAHIEGFELPSTALYMTLIRTFILYAVVIAVVVAFRLNRSSESECWETILGQDMYRLVLLDFIFGLIGTALSEFIRFRIFIKMWEGIGCPEFDIARSTMNLIYNQTLFYVGLYFSPVLSLIITVKLFITFYIKKWGAIYNCKPFLKPWKAAHAHTVYLSIAFCSFFSVFIAYGYIITSVKTSNCGPFRGEKYMYESILYEILTNRDSIIFNFLYCLTRPGIVGIVIMALTLGVYYMRAVALARIHVVNHLRQLLLLKAGDRKLLLNEISKYTKSQNLLFMNNEREKNKMEESGEEDCVFFYKNNSTDSVGENPNGNNEIDDKNEELFKSQRRDESTFQKDDDDDRSNCPSTSSQWANNGNPEQSRRNDNVDDVESVNCDEVNKMASRGVVLLNFNPIFSESIQIPSKDDEKESLFDSERLKTNNRSHQVQNEEDGIRNGEMMESSTENDFKNYLRFHERLPSRISFSPQSKSSEGNKKKKR</sequence>
<feature type="transmembrane region" description="Helical" evidence="7">
    <location>
        <begin position="590"/>
        <end position="612"/>
    </location>
</feature>
<feature type="domain" description="TMC" evidence="8">
    <location>
        <begin position="415"/>
        <end position="521"/>
    </location>
</feature>
<dbReference type="STRING" id="121224.E0VN37"/>
<evidence type="ECO:0000313" key="10">
    <source>
        <dbReference type="EnsemblMetazoa" id="PHUM328120-PA"/>
    </source>
</evidence>
<reference evidence="9" key="1">
    <citation type="submission" date="2007-04" db="EMBL/GenBank/DDBJ databases">
        <title>Annotation of Pediculus humanus corporis strain USDA.</title>
        <authorList>
            <person name="Kirkness E."/>
            <person name="Hannick L."/>
            <person name="Hass B."/>
            <person name="Bruggner R."/>
            <person name="Lawson D."/>
            <person name="Bidwell S."/>
            <person name="Joardar V."/>
            <person name="Caler E."/>
            <person name="Walenz B."/>
            <person name="Inman J."/>
            <person name="Schobel S."/>
            <person name="Galinsky K."/>
            <person name="Amedeo P."/>
            <person name="Strausberg R."/>
        </authorList>
    </citation>
    <scope>NUCLEOTIDE SEQUENCE</scope>
    <source>
        <strain evidence="9">USDA</strain>
    </source>
</reference>
<dbReference type="VEuPathDB" id="VectorBase:PHUM328120"/>
<reference evidence="9" key="2">
    <citation type="submission" date="2007-04" db="EMBL/GenBank/DDBJ databases">
        <title>The genome of the human body louse.</title>
        <authorList>
            <consortium name="The Human Body Louse Genome Consortium"/>
            <person name="Kirkness E."/>
            <person name="Walenz B."/>
            <person name="Hass B."/>
            <person name="Bruggner R."/>
            <person name="Strausberg R."/>
        </authorList>
    </citation>
    <scope>NUCLEOTIDE SEQUENCE</scope>
    <source>
        <strain evidence="9">USDA</strain>
    </source>
</reference>
<evidence type="ECO:0000256" key="3">
    <source>
        <dbReference type="ARBA" id="ARBA00022692"/>
    </source>
</evidence>
<evidence type="ECO:0000256" key="7">
    <source>
        <dbReference type="SAM" id="Phobius"/>
    </source>
</evidence>
<dbReference type="PANTHER" id="PTHR23302:SF43">
    <property type="entry name" value="TMC DOMAIN-CONTAINING PROTEIN"/>
    <property type="match status" value="1"/>
</dbReference>
<evidence type="ECO:0000313" key="9">
    <source>
        <dbReference type="EMBL" id="EEB14803.1"/>
    </source>
</evidence>
<evidence type="ECO:0000256" key="2">
    <source>
        <dbReference type="ARBA" id="ARBA00006510"/>
    </source>
</evidence>
<evidence type="ECO:0000256" key="5">
    <source>
        <dbReference type="ARBA" id="ARBA00023136"/>
    </source>
</evidence>
<name>E0VN37_PEDHC</name>
<dbReference type="RefSeq" id="XP_002427541.1">
    <property type="nucleotide sequence ID" value="XM_002427496.1"/>
</dbReference>
<dbReference type="OrthoDB" id="1936208at2759"/>
<dbReference type="PANTHER" id="PTHR23302">
    <property type="entry name" value="TRANSMEMBRANE CHANNEL-RELATED"/>
    <property type="match status" value="1"/>
</dbReference>
<accession>E0VN37</accession>
<feature type="transmembrane region" description="Helical" evidence="7">
    <location>
        <begin position="353"/>
        <end position="372"/>
    </location>
</feature>
<evidence type="ECO:0000313" key="11">
    <source>
        <dbReference type="Proteomes" id="UP000009046"/>
    </source>
</evidence>
<feature type="transmembrane region" description="Helical" evidence="7">
    <location>
        <begin position="425"/>
        <end position="445"/>
    </location>
</feature>
<evidence type="ECO:0000259" key="8">
    <source>
        <dbReference type="Pfam" id="PF07810"/>
    </source>
</evidence>
<feature type="compositionally biased region" description="Basic and acidic residues" evidence="6">
    <location>
        <begin position="700"/>
        <end position="709"/>
    </location>
</feature>
<feature type="transmembrane region" description="Helical" evidence="7">
    <location>
        <begin position="476"/>
        <end position="502"/>
    </location>
</feature>
<feature type="transmembrane region" description="Helical" evidence="7">
    <location>
        <begin position="522"/>
        <end position="546"/>
    </location>
</feature>
<comment type="similarity">
    <text evidence="2">Belongs to the TMC family.</text>
</comment>
<feature type="compositionally biased region" description="Polar residues" evidence="6">
    <location>
        <begin position="834"/>
        <end position="843"/>
    </location>
</feature>
<dbReference type="Proteomes" id="UP000009046">
    <property type="component" value="Unassembled WGS sequence"/>
</dbReference>
<keyword evidence="3 7" id="KW-0812">Transmembrane</keyword>
<gene>
    <name evidence="10" type="primary">8236256</name>
    <name evidence="9" type="ORF">Phum_PHUM328120</name>
</gene>
<keyword evidence="11" id="KW-1185">Reference proteome</keyword>
<keyword evidence="4 7" id="KW-1133">Transmembrane helix</keyword>
<dbReference type="AlphaFoldDB" id="E0VN37"/>
<keyword evidence="5 7" id="KW-0472">Membrane</keyword>
<evidence type="ECO:0000256" key="1">
    <source>
        <dbReference type="ARBA" id="ARBA00004141"/>
    </source>
</evidence>
<dbReference type="EMBL" id="DS235332">
    <property type="protein sequence ID" value="EEB14803.1"/>
    <property type="molecule type" value="Genomic_DNA"/>
</dbReference>
<dbReference type="EnsemblMetazoa" id="PHUM328120-RA">
    <property type="protein sequence ID" value="PHUM328120-PA"/>
    <property type="gene ID" value="PHUM328120"/>
</dbReference>
<reference evidence="10" key="3">
    <citation type="submission" date="2021-02" db="UniProtKB">
        <authorList>
            <consortium name="EnsemblMetazoa"/>
        </authorList>
    </citation>
    <scope>IDENTIFICATION</scope>
    <source>
        <strain evidence="10">USDA</strain>
    </source>
</reference>
<evidence type="ECO:0000256" key="4">
    <source>
        <dbReference type="ARBA" id="ARBA00022989"/>
    </source>
</evidence>
<dbReference type="GO" id="GO:0005886">
    <property type="term" value="C:plasma membrane"/>
    <property type="evidence" value="ECO:0007669"/>
    <property type="project" value="InterPro"/>
</dbReference>
<feature type="compositionally biased region" description="Polar residues" evidence="6">
    <location>
        <begin position="717"/>
        <end position="732"/>
    </location>
</feature>
<protein>
    <recommendedName>
        <fullName evidence="8">TMC domain-containing protein</fullName>
    </recommendedName>
</protein>
<dbReference type="GO" id="GO:0008381">
    <property type="term" value="F:mechanosensitive monoatomic ion channel activity"/>
    <property type="evidence" value="ECO:0007669"/>
    <property type="project" value="TreeGrafter"/>
</dbReference>
<dbReference type="InParanoid" id="E0VN37"/>
<feature type="transmembrane region" description="Helical" evidence="7">
    <location>
        <begin position="224"/>
        <end position="244"/>
    </location>
</feature>
<dbReference type="EMBL" id="AAZO01003809">
    <property type="status" value="NOT_ANNOTATED_CDS"/>
    <property type="molecule type" value="Genomic_DNA"/>
</dbReference>
<dbReference type="OMA" id="SLPHAYF"/>
<proteinExistence type="inferred from homology"/>
<dbReference type="InterPro" id="IPR012496">
    <property type="entry name" value="TMC_dom"/>
</dbReference>
<evidence type="ECO:0000256" key="6">
    <source>
        <dbReference type="SAM" id="MobiDB-lite"/>
    </source>
</evidence>
<feature type="transmembrane region" description="Helical" evidence="7">
    <location>
        <begin position="184"/>
        <end position="204"/>
    </location>
</feature>
<feature type="transmembrane region" description="Helical" evidence="7">
    <location>
        <begin position="384"/>
        <end position="405"/>
    </location>
</feature>
<dbReference type="CTD" id="8236256"/>
<feature type="region of interest" description="Disordered" evidence="6">
    <location>
        <begin position="793"/>
        <end position="817"/>
    </location>
</feature>
<dbReference type="InterPro" id="IPR038900">
    <property type="entry name" value="TMC"/>
</dbReference>
<dbReference type="GeneID" id="8236256"/>
<dbReference type="eggNOG" id="KOG1948">
    <property type="taxonomic scope" value="Eukaryota"/>
</dbReference>
<feature type="region of interest" description="Disordered" evidence="6">
    <location>
        <begin position="700"/>
        <end position="740"/>
    </location>
</feature>
<dbReference type="Pfam" id="PF07810">
    <property type="entry name" value="TMC"/>
    <property type="match status" value="1"/>
</dbReference>